<keyword evidence="3" id="KW-1185">Reference proteome</keyword>
<feature type="transmembrane region" description="Helical" evidence="1">
    <location>
        <begin position="32"/>
        <end position="54"/>
    </location>
</feature>
<keyword evidence="1" id="KW-0812">Transmembrane</keyword>
<feature type="transmembrane region" description="Helical" evidence="1">
    <location>
        <begin position="92"/>
        <end position="110"/>
    </location>
</feature>
<comment type="caution">
    <text evidence="2">The sequence shown here is derived from an EMBL/GenBank/DDBJ whole genome shotgun (WGS) entry which is preliminary data.</text>
</comment>
<feature type="transmembrane region" description="Helical" evidence="1">
    <location>
        <begin position="125"/>
        <end position="144"/>
    </location>
</feature>
<accession>A0A3S0BLI2</accession>
<organism evidence="2 3">
    <name type="scientific">Paenibacillus whitsoniae</name>
    <dbReference type="NCBI Taxonomy" id="2496558"/>
    <lineage>
        <taxon>Bacteria</taxon>
        <taxon>Bacillati</taxon>
        <taxon>Bacillota</taxon>
        <taxon>Bacilli</taxon>
        <taxon>Bacillales</taxon>
        <taxon>Paenibacillaceae</taxon>
        <taxon>Paenibacillus</taxon>
    </lineage>
</organism>
<evidence type="ECO:0008006" key="4">
    <source>
        <dbReference type="Google" id="ProtNLM"/>
    </source>
</evidence>
<reference evidence="2 3" key="1">
    <citation type="submission" date="2018-12" db="EMBL/GenBank/DDBJ databases">
        <title>Bacillus ochoae sp. nov., Paenibacillus whitsoniae sp. nov., Paenibacillus spiritus sp. nov. Isolated from the Mars Exploration Rover during spacecraft assembly.</title>
        <authorList>
            <person name="Seuylemezian A."/>
            <person name="Vaishampayan P."/>
        </authorList>
    </citation>
    <scope>NUCLEOTIDE SEQUENCE [LARGE SCALE GENOMIC DNA]</scope>
    <source>
        <strain evidence="2 3">MER 54</strain>
    </source>
</reference>
<feature type="transmembrane region" description="Helical" evidence="1">
    <location>
        <begin position="66"/>
        <end position="85"/>
    </location>
</feature>
<proteinExistence type="predicted"/>
<protein>
    <recommendedName>
        <fullName evidence="4">DUF1405 domain-containing protein</fullName>
    </recommendedName>
</protein>
<feature type="transmembrane region" description="Helical" evidence="1">
    <location>
        <begin position="6"/>
        <end position="25"/>
    </location>
</feature>
<keyword evidence="1" id="KW-0472">Membrane</keyword>
<gene>
    <name evidence="2" type="ORF">EJQ19_13315</name>
</gene>
<dbReference type="OrthoDB" id="1683771at2"/>
<sequence length="174" mass="20906">MNTHALMWGMLIIPWLSLFIMKPASIRRFMPVAIIGALLVTIVFEIAHAFRWWTIFDKAIIVPWGYITNTAYVYGFFLIGTLWIFKLTYHKFWLFLLTNLVIDGMFQFGMDPLFERAGFYRFEHITHWQVFFIMISIALLLYLYQMWQEGSISHEVKEKDDPYELQFSRRQKAR</sequence>
<evidence type="ECO:0000256" key="1">
    <source>
        <dbReference type="SAM" id="Phobius"/>
    </source>
</evidence>
<dbReference type="Proteomes" id="UP000276128">
    <property type="component" value="Unassembled WGS sequence"/>
</dbReference>
<evidence type="ECO:0000313" key="2">
    <source>
        <dbReference type="EMBL" id="RTE09347.1"/>
    </source>
</evidence>
<dbReference type="EMBL" id="RXHU01000034">
    <property type="protein sequence ID" value="RTE09347.1"/>
    <property type="molecule type" value="Genomic_DNA"/>
</dbReference>
<dbReference type="RefSeq" id="WP_126141710.1">
    <property type="nucleotide sequence ID" value="NZ_RXHU01000034.1"/>
</dbReference>
<name>A0A3S0BLI2_9BACL</name>
<dbReference type="AlphaFoldDB" id="A0A3S0BLI2"/>
<keyword evidence="1" id="KW-1133">Transmembrane helix</keyword>
<evidence type="ECO:0000313" key="3">
    <source>
        <dbReference type="Proteomes" id="UP000276128"/>
    </source>
</evidence>